<dbReference type="InterPro" id="IPR002686">
    <property type="entry name" value="Transposase_17"/>
</dbReference>
<dbReference type="SUPFAM" id="SSF143422">
    <property type="entry name" value="Transposase IS200-like"/>
    <property type="match status" value="1"/>
</dbReference>
<dbReference type="NCBIfam" id="NF033573">
    <property type="entry name" value="transpos_IS200"/>
    <property type="match status" value="1"/>
</dbReference>
<evidence type="ECO:0000259" key="1">
    <source>
        <dbReference type="SMART" id="SM01321"/>
    </source>
</evidence>
<dbReference type="GO" id="GO:0006313">
    <property type="term" value="P:DNA transposition"/>
    <property type="evidence" value="ECO:0007669"/>
    <property type="project" value="InterPro"/>
</dbReference>
<dbReference type="PANTHER" id="PTHR33360:SF2">
    <property type="entry name" value="TRANSPOSASE FOR INSERTION SEQUENCE ELEMENT IS200"/>
    <property type="match status" value="1"/>
</dbReference>
<name>A0A518B4M4_9BACT</name>
<dbReference type="Proteomes" id="UP000317093">
    <property type="component" value="Chromosome"/>
</dbReference>
<dbReference type="Pfam" id="PF01797">
    <property type="entry name" value="Y1_Tnp"/>
    <property type="match status" value="1"/>
</dbReference>
<reference evidence="2 3" key="1">
    <citation type="submission" date="2019-02" db="EMBL/GenBank/DDBJ databases">
        <title>Deep-cultivation of Planctomycetes and their phenomic and genomic characterization uncovers novel biology.</title>
        <authorList>
            <person name="Wiegand S."/>
            <person name="Jogler M."/>
            <person name="Boedeker C."/>
            <person name="Pinto D."/>
            <person name="Vollmers J."/>
            <person name="Rivas-Marin E."/>
            <person name="Kohn T."/>
            <person name="Peeters S.H."/>
            <person name="Heuer A."/>
            <person name="Rast P."/>
            <person name="Oberbeckmann S."/>
            <person name="Bunk B."/>
            <person name="Jeske O."/>
            <person name="Meyerdierks A."/>
            <person name="Storesund J.E."/>
            <person name="Kallscheuer N."/>
            <person name="Luecker S."/>
            <person name="Lage O.M."/>
            <person name="Pohl T."/>
            <person name="Merkel B.J."/>
            <person name="Hornburger P."/>
            <person name="Mueller R.-W."/>
            <person name="Bruemmer F."/>
            <person name="Labrenz M."/>
            <person name="Spormann A.M."/>
            <person name="Op den Camp H."/>
            <person name="Overmann J."/>
            <person name="Amann R."/>
            <person name="Jetten M.S.M."/>
            <person name="Mascher T."/>
            <person name="Medema M.H."/>
            <person name="Devos D.P."/>
            <person name="Kaster A.-K."/>
            <person name="Ovreas L."/>
            <person name="Rohde M."/>
            <person name="Galperin M.Y."/>
            <person name="Jogler C."/>
        </authorList>
    </citation>
    <scope>NUCLEOTIDE SEQUENCE [LARGE SCALE GENOMIC DNA]</scope>
    <source>
        <strain evidence="2 3">Pan216</strain>
    </source>
</reference>
<dbReference type="GO" id="GO:0004803">
    <property type="term" value="F:transposase activity"/>
    <property type="evidence" value="ECO:0007669"/>
    <property type="project" value="InterPro"/>
</dbReference>
<sequence length="150" mass="17123">MPSTMTNLLYHLVFSTKGREPMITDTLRPGLAAYMGGIIRGDGGVLLAEGGMPDHIHLLASCSASVSVADMLRTIKSKSSKWVNEREHRTTRFAWQTGYGAFTVSQSQMRTVERYIQNQEEHHRTTSFQDEYRSLLRKHGIEFVERYLWG</sequence>
<organism evidence="2 3">
    <name type="scientific">Kolteria novifilia</name>
    <dbReference type="NCBI Taxonomy" id="2527975"/>
    <lineage>
        <taxon>Bacteria</taxon>
        <taxon>Pseudomonadati</taxon>
        <taxon>Planctomycetota</taxon>
        <taxon>Planctomycetia</taxon>
        <taxon>Kolteriales</taxon>
        <taxon>Kolteriaceae</taxon>
        <taxon>Kolteria</taxon>
    </lineage>
</organism>
<dbReference type="Gene3D" id="3.30.70.1290">
    <property type="entry name" value="Transposase IS200-like"/>
    <property type="match status" value="1"/>
</dbReference>
<dbReference type="InterPro" id="IPR036515">
    <property type="entry name" value="Transposase_17_sf"/>
</dbReference>
<dbReference type="GO" id="GO:0003677">
    <property type="term" value="F:DNA binding"/>
    <property type="evidence" value="ECO:0007669"/>
    <property type="project" value="InterPro"/>
</dbReference>
<evidence type="ECO:0000313" key="2">
    <source>
        <dbReference type="EMBL" id="QDU61917.1"/>
    </source>
</evidence>
<proteinExistence type="predicted"/>
<dbReference type="EMBL" id="CP036279">
    <property type="protein sequence ID" value="QDU61917.1"/>
    <property type="molecule type" value="Genomic_DNA"/>
</dbReference>
<feature type="domain" description="Transposase IS200-like" evidence="1">
    <location>
        <begin position="5"/>
        <end position="119"/>
    </location>
</feature>
<dbReference type="KEGG" id="knv:Pan216_27820"/>
<protein>
    <submittedName>
        <fullName evidence="2">Transposase IS200 like protein</fullName>
    </submittedName>
</protein>
<dbReference type="AlphaFoldDB" id="A0A518B4M4"/>
<dbReference type="RefSeq" id="WP_145258447.1">
    <property type="nucleotide sequence ID" value="NZ_CP036279.1"/>
</dbReference>
<evidence type="ECO:0000313" key="3">
    <source>
        <dbReference type="Proteomes" id="UP000317093"/>
    </source>
</evidence>
<dbReference type="SMART" id="SM01321">
    <property type="entry name" value="Y1_Tnp"/>
    <property type="match status" value="1"/>
</dbReference>
<accession>A0A518B4M4</accession>
<gene>
    <name evidence="2" type="ORF">Pan216_27820</name>
</gene>
<dbReference type="OrthoDB" id="9798161at2"/>
<dbReference type="PANTHER" id="PTHR33360">
    <property type="entry name" value="TRANSPOSASE FOR INSERTION SEQUENCE ELEMENT IS200"/>
    <property type="match status" value="1"/>
</dbReference>
<keyword evidence="3" id="KW-1185">Reference proteome</keyword>